<feature type="transmembrane region" description="Helical" evidence="2">
    <location>
        <begin position="141"/>
        <end position="165"/>
    </location>
</feature>
<dbReference type="RefSeq" id="WP_231603270.1">
    <property type="nucleotide sequence ID" value="NZ_SJPM01000009.1"/>
</dbReference>
<organism evidence="3 4">
    <name type="scientific">Neorhodopirellula pilleata</name>
    <dbReference type="NCBI Taxonomy" id="2714738"/>
    <lineage>
        <taxon>Bacteria</taxon>
        <taxon>Pseudomonadati</taxon>
        <taxon>Planctomycetota</taxon>
        <taxon>Planctomycetia</taxon>
        <taxon>Pirellulales</taxon>
        <taxon>Pirellulaceae</taxon>
        <taxon>Neorhodopirellula</taxon>
    </lineage>
</organism>
<dbReference type="Proteomes" id="UP000316213">
    <property type="component" value="Unassembled WGS sequence"/>
</dbReference>
<feature type="transmembrane region" description="Helical" evidence="2">
    <location>
        <begin position="104"/>
        <end position="129"/>
    </location>
</feature>
<dbReference type="GO" id="GO:0042910">
    <property type="term" value="F:xenobiotic transmembrane transporter activity"/>
    <property type="evidence" value="ECO:0007669"/>
    <property type="project" value="InterPro"/>
</dbReference>
<dbReference type="PROSITE" id="PS51257">
    <property type="entry name" value="PROKAR_LIPOPROTEIN"/>
    <property type="match status" value="1"/>
</dbReference>
<dbReference type="AlphaFoldDB" id="A0A5C6A1B0"/>
<dbReference type="PANTHER" id="PTHR43298:SF2">
    <property type="entry name" value="FMN_FAD EXPORTER YEEO-RELATED"/>
    <property type="match status" value="1"/>
</dbReference>
<sequence length="456" mass="48847">MSIPKPAKTNQDKFGYRALLSIAVPLAATVGCFSITLFTDRTLLMWYGPTSSAASVAAGNLYWAIVCIHVTAMGFITPLVAMAMGLRRSRGDVTRRVWSLVWQCVWLTAACVPVFALVAWCSPLIFSWFGHELELAREEAMYFRTLLLVAPASMLEAGLTAFFVGRRITKPILRTNIASACLNVALDYWLIFGGLDVPALGVFGAAIATALAMWFKAAVFIALLVRIKSFRRHVGVAWQPRGALMREIVVPGSTLGIQQLIRSSLFSFVLLVIGAASVTGLAATSAALSLYQLLSIPAIGLATAITVMTGQAFATDGLPLAGAVVRRGLILGAILVVMLASVLLLFPHHLLQIPLGGLDATQRDQIEPWATELLRYAAIYGLVDVASLLFGAAAKGIGKTFIILIATAIPGLVTVWLGHAFAPSGPSAVSHWWWVLIGWASVQTILVGYGVFRGLK</sequence>
<evidence type="ECO:0000256" key="2">
    <source>
        <dbReference type="SAM" id="Phobius"/>
    </source>
</evidence>
<dbReference type="GO" id="GO:0015297">
    <property type="term" value="F:antiporter activity"/>
    <property type="evidence" value="ECO:0007669"/>
    <property type="project" value="InterPro"/>
</dbReference>
<comment type="caution">
    <text evidence="3">The sequence shown here is derived from an EMBL/GenBank/DDBJ whole genome shotgun (WGS) entry which is preliminary data.</text>
</comment>
<feature type="transmembrane region" description="Helical" evidence="2">
    <location>
        <begin position="177"/>
        <end position="195"/>
    </location>
</feature>
<feature type="transmembrane region" description="Helical" evidence="2">
    <location>
        <begin position="327"/>
        <end position="346"/>
    </location>
</feature>
<dbReference type="GO" id="GO:0005886">
    <property type="term" value="C:plasma membrane"/>
    <property type="evidence" value="ECO:0007669"/>
    <property type="project" value="TreeGrafter"/>
</dbReference>
<feature type="transmembrane region" description="Helical" evidence="2">
    <location>
        <begin position="401"/>
        <end position="419"/>
    </location>
</feature>
<dbReference type="InterPro" id="IPR002528">
    <property type="entry name" value="MATE_fam"/>
</dbReference>
<feature type="transmembrane region" description="Helical" evidence="2">
    <location>
        <begin position="373"/>
        <end position="394"/>
    </location>
</feature>
<name>A0A5C6A1B0_9BACT</name>
<keyword evidence="2" id="KW-1133">Transmembrane helix</keyword>
<feature type="transmembrane region" description="Helical" evidence="2">
    <location>
        <begin position="61"/>
        <end position="83"/>
    </location>
</feature>
<dbReference type="Pfam" id="PF01554">
    <property type="entry name" value="MatE"/>
    <property type="match status" value="2"/>
</dbReference>
<gene>
    <name evidence="3" type="primary">mdtK_2</name>
    <name evidence="3" type="ORF">Pla100_41320</name>
</gene>
<dbReference type="InterPro" id="IPR050222">
    <property type="entry name" value="MATE_MdtK"/>
</dbReference>
<dbReference type="CDD" id="cd13133">
    <property type="entry name" value="MATE_like_7"/>
    <property type="match status" value="1"/>
</dbReference>
<reference evidence="3 4" key="1">
    <citation type="submission" date="2019-02" db="EMBL/GenBank/DDBJ databases">
        <title>Deep-cultivation of Planctomycetes and their phenomic and genomic characterization uncovers novel biology.</title>
        <authorList>
            <person name="Wiegand S."/>
            <person name="Jogler M."/>
            <person name="Boedeker C."/>
            <person name="Pinto D."/>
            <person name="Vollmers J."/>
            <person name="Rivas-Marin E."/>
            <person name="Kohn T."/>
            <person name="Peeters S.H."/>
            <person name="Heuer A."/>
            <person name="Rast P."/>
            <person name="Oberbeckmann S."/>
            <person name="Bunk B."/>
            <person name="Jeske O."/>
            <person name="Meyerdierks A."/>
            <person name="Storesund J.E."/>
            <person name="Kallscheuer N."/>
            <person name="Luecker S."/>
            <person name="Lage O.M."/>
            <person name="Pohl T."/>
            <person name="Merkel B.J."/>
            <person name="Hornburger P."/>
            <person name="Mueller R.-W."/>
            <person name="Bruemmer F."/>
            <person name="Labrenz M."/>
            <person name="Spormann A.M."/>
            <person name="Op Den Camp H."/>
            <person name="Overmann J."/>
            <person name="Amann R."/>
            <person name="Jetten M.S.M."/>
            <person name="Mascher T."/>
            <person name="Medema M.H."/>
            <person name="Devos D.P."/>
            <person name="Kaster A.-K."/>
            <person name="Ovreas L."/>
            <person name="Rohde M."/>
            <person name="Galperin M.Y."/>
            <person name="Jogler C."/>
        </authorList>
    </citation>
    <scope>NUCLEOTIDE SEQUENCE [LARGE SCALE GENOMIC DNA]</scope>
    <source>
        <strain evidence="3 4">Pla100</strain>
    </source>
</reference>
<feature type="transmembrane region" description="Helical" evidence="2">
    <location>
        <begin position="294"/>
        <end position="315"/>
    </location>
</feature>
<dbReference type="PANTHER" id="PTHR43298">
    <property type="entry name" value="MULTIDRUG RESISTANCE PROTEIN NORM-RELATED"/>
    <property type="match status" value="1"/>
</dbReference>
<accession>A0A5C6A1B0</accession>
<protein>
    <submittedName>
        <fullName evidence="3">Multidrug resistance protein MdtK</fullName>
    </submittedName>
</protein>
<keyword evidence="2" id="KW-0472">Membrane</keyword>
<feature type="transmembrane region" description="Helical" evidence="2">
    <location>
        <begin position="265"/>
        <end position="288"/>
    </location>
</feature>
<keyword evidence="2" id="KW-0812">Transmembrane</keyword>
<keyword evidence="1" id="KW-0813">Transport</keyword>
<keyword evidence="4" id="KW-1185">Reference proteome</keyword>
<evidence type="ECO:0000313" key="4">
    <source>
        <dbReference type="Proteomes" id="UP000316213"/>
    </source>
</evidence>
<feature type="transmembrane region" description="Helical" evidence="2">
    <location>
        <begin position="18"/>
        <end position="38"/>
    </location>
</feature>
<evidence type="ECO:0000256" key="1">
    <source>
        <dbReference type="ARBA" id="ARBA00022448"/>
    </source>
</evidence>
<feature type="transmembrane region" description="Helical" evidence="2">
    <location>
        <begin position="201"/>
        <end position="225"/>
    </location>
</feature>
<evidence type="ECO:0000313" key="3">
    <source>
        <dbReference type="EMBL" id="TWT93614.1"/>
    </source>
</evidence>
<dbReference type="EMBL" id="SJPM01000009">
    <property type="protein sequence ID" value="TWT93614.1"/>
    <property type="molecule type" value="Genomic_DNA"/>
</dbReference>
<proteinExistence type="predicted"/>
<feature type="transmembrane region" description="Helical" evidence="2">
    <location>
        <begin position="431"/>
        <end position="452"/>
    </location>
</feature>